<proteinExistence type="predicted"/>
<comment type="caution">
    <text evidence="1">The sequence shown here is derived from an EMBL/GenBank/DDBJ whole genome shotgun (WGS) entry which is preliminary data.</text>
</comment>
<reference evidence="1 2" key="1">
    <citation type="submission" date="2020-03" db="EMBL/GenBank/DDBJ databases">
        <title>Sequencing the genomes of 1000 actinobacteria strains.</title>
        <authorList>
            <person name="Klenk H.-P."/>
        </authorList>
    </citation>
    <scope>NUCLEOTIDE SEQUENCE [LARGE SCALE GENOMIC DNA]</scope>
    <source>
        <strain evidence="1 2">DSM 45490</strain>
    </source>
</reference>
<dbReference type="EMBL" id="JAASRO010000001">
    <property type="protein sequence ID" value="NIK54337.1"/>
    <property type="molecule type" value="Genomic_DNA"/>
</dbReference>
<evidence type="ECO:0000313" key="1">
    <source>
        <dbReference type="EMBL" id="NIK54337.1"/>
    </source>
</evidence>
<dbReference type="Proteomes" id="UP000555407">
    <property type="component" value="Unassembled WGS sequence"/>
</dbReference>
<evidence type="ECO:0000313" key="2">
    <source>
        <dbReference type="Proteomes" id="UP000555407"/>
    </source>
</evidence>
<keyword evidence="2" id="KW-1185">Reference proteome</keyword>
<protein>
    <submittedName>
        <fullName evidence="1">Uncharacterized protein</fullName>
    </submittedName>
</protein>
<gene>
    <name evidence="1" type="ORF">BJY22_000054</name>
</gene>
<accession>A0A7X5V5H9</accession>
<organism evidence="1 2">
    <name type="scientific">Kribbella shirazensis</name>
    <dbReference type="NCBI Taxonomy" id="1105143"/>
    <lineage>
        <taxon>Bacteria</taxon>
        <taxon>Bacillati</taxon>
        <taxon>Actinomycetota</taxon>
        <taxon>Actinomycetes</taxon>
        <taxon>Propionibacteriales</taxon>
        <taxon>Kribbellaceae</taxon>
        <taxon>Kribbella</taxon>
    </lineage>
</organism>
<sequence length="37" mass="4008">MINRQLVGLAPFEVRHCGDTSRLGNRSGYAVAPAGHR</sequence>
<dbReference type="AlphaFoldDB" id="A0A7X5V5H9"/>
<name>A0A7X5V5H9_9ACTN</name>